<dbReference type="GO" id="GO:0003676">
    <property type="term" value="F:nucleic acid binding"/>
    <property type="evidence" value="ECO:0007669"/>
    <property type="project" value="InterPro"/>
</dbReference>
<dbReference type="AlphaFoldDB" id="I3EFB3"/>
<sequence length="91" mass="10298">MFNFTPTTVKLTNVPVETIRSDIKDFLIRKNIQFDAIIMVTDKANREDFKGTIYIELPTESIAEKCVTVFDGLKMGVQIISATTVEGRQKL</sequence>
<evidence type="ECO:0000313" key="2">
    <source>
        <dbReference type="Proteomes" id="UP000002872"/>
    </source>
</evidence>
<evidence type="ECO:0000313" key="1">
    <source>
        <dbReference type="EMBL" id="EIJ87910.1"/>
    </source>
</evidence>
<evidence type="ECO:0008006" key="3">
    <source>
        <dbReference type="Google" id="ProtNLM"/>
    </source>
</evidence>
<dbReference type="OrthoDB" id="1749473at2759"/>
<protein>
    <recommendedName>
        <fullName evidence="3">RRM domain-containing protein</fullName>
    </recommendedName>
</protein>
<dbReference type="HOGENOM" id="CLU_2427554_0_0_1"/>
<accession>I3EFB3</accession>
<dbReference type="InterPro" id="IPR035979">
    <property type="entry name" value="RBD_domain_sf"/>
</dbReference>
<dbReference type="Gene3D" id="3.30.70.330">
    <property type="match status" value="1"/>
</dbReference>
<dbReference type="VEuPathDB" id="MicrosporidiaDB:NEQG_01982"/>
<dbReference type="InParanoid" id="I3EFB3"/>
<reference evidence="1" key="1">
    <citation type="submission" date="2011-01" db="EMBL/GenBank/DDBJ databases">
        <title>The Genome Sequence of Nematocida parisii strain ERTm3.</title>
        <authorList>
            <consortium name="The Broad Institute Genome Sequencing Platform"/>
            <consortium name="The Broad Institute Genome Sequencing Center for Infectious Disease"/>
            <person name="Cuomo C."/>
            <person name="Troemel E."/>
            <person name="Young S.K."/>
            <person name="Zeng Q."/>
            <person name="Gargeya S."/>
            <person name="Fitzgerald M."/>
            <person name="Haas B."/>
            <person name="Abouelleil A."/>
            <person name="Alvarado L."/>
            <person name="Arachchi H.M."/>
            <person name="Berlin A."/>
            <person name="Chapman S.B."/>
            <person name="Gearin G."/>
            <person name="Goldberg J."/>
            <person name="Griggs A."/>
            <person name="Gujja S."/>
            <person name="Hansen M."/>
            <person name="Heiman D."/>
            <person name="Howarth C."/>
            <person name="Larimer J."/>
            <person name="Lui A."/>
            <person name="MacDonald P.J.P."/>
            <person name="McCowen C."/>
            <person name="Montmayeur A."/>
            <person name="Murphy C."/>
            <person name="Neiman D."/>
            <person name="Pearson M."/>
            <person name="Priest M."/>
            <person name="Roberts A."/>
            <person name="Saif S."/>
            <person name="Shea T."/>
            <person name="Sisk P."/>
            <person name="Stolte C."/>
            <person name="Sykes S."/>
            <person name="Wortman J."/>
            <person name="Nusbaum C."/>
            <person name="Birren B."/>
        </authorList>
    </citation>
    <scope>NUCLEOTIDE SEQUENCE</scope>
    <source>
        <strain evidence="1">ERTm3</strain>
    </source>
</reference>
<gene>
    <name evidence="1" type="ORF">NEQG_01982</name>
</gene>
<keyword evidence="2" id="KW-1185">Reference proteome</keyword>
<dbReference type="InterPro" id="IPR012677">
    <property type="entry name" value="Nucleotide-bd_a/b_plait_sf"/>
</dbReference>
<proteinExistence type="predicted"/>
<dbReference type="SUPFAM" id="SSF54928">
    <property type="entry name" value="RNA-binding domain, RBD"/>
    <property type="match status" value="1"/>
</dbReference>
<organism evidence="1 2">
    <name type="scientific">Nematocida parisii (strain ERTm3)</name>
    <name type="common">Nematode killer fungus</name>
    <dbReference type="NCBI Taxonomy" id="935791"/>
    <lineage>
        <taxon>Eukaryota</taxon>
        <taxon>Fungi</taxon>
        <taxon>Fungi incertae sedis</taxon>
        <taxon>Microsporidia</taxon>
        <taxon>Nematocida</taxon>
    </lineage>
</organism>
<dbReference type="Proteomes" id="UP000002872">
    <property type="component" value="Unassembled WGS sequence"/>
</dbReference>
<name>I3EFB3_NEMP3</name>
<dbReference type="EMBL" id="GL870880">
    <property type="protein sequence ID" value="EIJ87910.1"/>
    <property type="molecule type" value="Genomic_DNA"/>
</dbReference>